<dbReference type="Pfam" id="PF19044">
    <property type="entry name" value="P-loop_TraG"/>
    <property type="match status" value="1"/>
</dbReference>
<dbReference type="InterPro" id="IPR043964">
    <property type="entry name" value="P-loop_TraG"/>
</dbReference>
<keyword evidence="3" id="KW-1185">Reference proteome</keyword>
<dbReference type="EMBL" id="JBHRSL010000010">
    <property type="protein sequence ID" value="MFC3052349.1"/>
    <property type="molecule type" value="Genomic_DNA"/>
</dbReference>
<evidence type="ECO:0000313" key="2">
    <source>
        <dbReference type="EMBL" id="MFC3052349.1"/>
    </source>
</evidence>
<dbReference type="Proteomes" id="UP001595444">
    <property type="component" value="Unassembled WGS sequence"/>
</dbReference>
<evidence type="ECO:0000313" key="3">
    <source>
        <dbReference type="Proteomes" id="UP001595444"/>
    </source>
</evidence>
<comment type="caution">
    <text evidence="2">The sequence shown here is derived from an EMBL/GenBank/DDBJ whole genome shotgun (WGS) entry which is preliminary data.</text>
</comment>
<feature type="domain" description="TraG P-loop" evidence="1">
    <location>
        <begin position="435"/>
        <end position="821"/>
    </location>
</feature>
<dbReference type="Pfam" id="PF11130">
    <property type="entry name" value="TraC_F_IV"/>
    <property type="match status" value="1"/>
</dbReference>
<dbReference type="Gene3D" id="3.40.50.300">
    <property type="entry name" value="P-loop containing nucleotide triphosphate hydrolases"/>
    <property type="match status" value="1"/>
</dbReference>
<dbReference type="RefSeq" id="WP_194213985.1">
    <property type="nucleotide sequence ID" value="NZ_CP061205.1"/>
</dbReference>
<dbReference type="InterPro" id="IPR053155">
    <property type="entry name" value="F-pilin_assembly_TraC"/>
</dbReference>
<dbReference type="PANTHER" id="PTHR38467:SF1">
    <property type="entry name" value="CONJUGATIVE TRANSFER: ASSEMBLY"/>
    <property type="match status" value="1"/>
</dbReference>
<sequence>MFTWLYGDEGGGTRSGYRQMLSRDRLSDYLLYKSYDEGEGLYHLTDGTTGYLWEVQPVAFAGEQALTAIRRLLGMDLPKSAIMQFILYADPYVGDYFDHYQSIKLRDSQVVKDNLAASVRYWKENQSSVKQMRGIPLRNFRFFVALKDKAPIDRDVIAGIRESLSKFGCVPLPAGGPSGLVAMLRRLFSDMRERRNGTVDSGKPIRKQILSGGADYAFKGSVARVGKQYGRCFTPLATPSKITAEKINRLFGGIMGITDDSRQIPSPFLFSLTVFFRSTRSEIYRKAQVVGAQKGGAKFSRDTEKRTEEFQWLTDALESGEKILRYVPVMWVFGYSEGEVRESVSRAKGMWEDLGFAVQDESYLTLPLFLMSLPFGFYDEGKNLTLLDRDFMAPINSLALLVPIQADYRGAGQPAIMLFGRKGQMITYDLFHPNLNNQNFIVAAESGAGKSFFLNNLTNEYYAQGSKIRIIDIGYSYQKSCSLMGGRFLDVGADASLCINPFDFKGADREERQLGIQTASECLALMCSSGSGRDLDEDSLNLIRLASRWVVESGRAQDGVDAAREYLSVFPNHIESGDTGSLEFLAEKAKALAFNLQAFCSEGEYGRYFNGRSTFDISRDDYVVLELERLRQFPQLFSVIVLQIMNAVTQDLYLGDRSIPSFILFEEAAAFLKDNLAGGRASNFKSVIEAGYRRARKYGGSFGVVVQSVMDLKTFGDVGGVIWDNAATKFLLQGETYGKATAEKVIEYDGFALDLLKSVTNNKPNYSEVFISSAFGAGVARIVVDPHSYWMNTSAAEDVARYSKLIAIGQSPAEAIDTLVKGKDRAVLARRLEGPKARAAE</sequence>
<accession>A0ABV7D6N4</accession>
<evidence type="ECO:0000259" key="1">
    <source>
        <dbReference type="Pfam" id="PF19044"/>
    </source>
</evidence>
<dbReference type="SUPFAM" id="SSF52540">
    <property type="entry name" value="P-loop containing nucleoside triphosphate hydrolases"/>
    <property type="match status" value="1"/>
</dbReference>
<dbReference type="PANTHER" id="PTHR38467">
    <property type="match status" value="1"/>
</dbReference>
<gene>
    <name evidence="2" type="ORF">ACFOKA_10585</name>
</gene>
<dbReference type="Gene3D" id="1.10.8.730">
    <property type="match status" value="1"/>
</dbReference>
<name>A0ABV7D6N4_9PROT</name>
<dbReference type="CDD" id="cd01127">
    <property type="entry name" value="TrwB_TraG_TraD_VirD4"/>
    <property type="match status" value="1"/>
</dbReference>
<reference evidence="3" key="1">
    <citation type="journal article" date="2019" name="Int. J. Syst. Evol. Microbiol.">
        <title>The Global Catalogue of Microorganisms (GCM) 10K type strain sequencing project: providing services to taxonomists for standard genome sequencing and annotation.</title>
        <authorList>
            <consortium name="The Broad Institute Genomics Platform"/>
            <consortium name="The Broad Institute Genome Sequencing Center for Infectious Disease"/>
            <person name="Wu L."/>
            <person name="Ma J."/>
        </authorList>
    </citation>
    <scope>NUCLEOTIDE SEQUENCE [LARGE SCALE GENOMIC DNA]</scope>
    <source>
        <strain evidence="3">KCTC 62164</strain>
    </source>
</reference>
<protein>
    <submittedName>
        <fullName evidence="2">TraC family protein</fullName>
    </submittedName>
</protein>
<dbReference type="InterPro" id="IPR025955">
    <property type="entry name" value="TraC/Conjuga_ATPase"/>
</dbReference>
<organism evidence="2 3">
    <name type="scientific">Kordiimonas pumila</name>
    <dbReference type="NCBI Taxonomy" id="2161677"/>
    <lineage>
        <taxon>Bacteria</taxon>
        <taxon>Pseudomonadati</taxon>
        <taxon>Pseudomonadota</taxon>
        <taxon>Alphaproteobacteria</taxon>
        <taxon>Kordiimonadales</taxon>
        <taxon>Kordiimonadaceae</taxon>
        <taxon>Kordiimonas</taxon>
    </lineage>
</organism>
<dbReference type="InterPro" id="IPR027417">
    <property type="entry name" value="P-loop_NTPase"/>
</dbReference>
<proteinExistence type="predicted"/>